<evidence type="ECO:0000256" key="5">
    <source>
        <dbReference type="ARBA" id="ARBA00022832"/>
    </source>
</evidence>
<dbReference type="GO" id="GO:0005789">
    <property type="term" value="C:endoplasmic reticulum membrane"/>
    <property type="evidence" value="ECO:0007669"/>
    <property type="project" value="TreeGrafter"/>
</dbReference>
<keyword evidence="9 10" id="KW-0275">Fatty acid biosynthesis</keyword>
<keyword evidence="6 10" id="KW-1133">Transmembrane helix</keyword>
<name>A0A834XT12_APHGI</name>
<reference evidence="11 12" key="1">
    <citation type="submission" date="2020-08" db="EMBL/GenBank/DDBJ databases">
        <title>Aphidius gifuensis genome sequencing and assembly.</title>
        <authorList>
            <person name="Du Z."/>
        </authorList>
    </citation>
    <scope>NUCLEOTIDE SEQUENCE [LARGE SCALE GENOMIC DNA]</scope>
    <source>
        <strain evidence="11">YNYX2018</strain>
        <tissue evidence="11">Adults</tissue>
    </source>
</reference>
<feature type="transmembrane region" description="Helical" evidence="10">
    <location>
        <begin position="107"/>
        <end position="127"/>
    </location>
</feature>
<evidence type="ECO:0000256" key="7">
    <source>
        <dbReference type="ARBA" id="ARBA00023098"/>
    </source>
</evidence>
<keyword evidence="3 10" id="KW-0808">Transferase</keyword>
<feature type="transmembrane region" description="Helical" evidence="10">
    <location>
        <begin position="27"/>
        <end position="47"/>
    </location>
</feature>
<evidence type="ECO:0000313" key="11">
    <source>
        <dbReference type="EMBL" id="KAF7991943.1"/>
    </source>
</evidence>
<dbReference type="GO" id="GO:0034625">
    <property type="term" value="P:fatty acid elongation, monounsaturated fatty acid"/>
    <property type="evidence" value="ECO:0007669"/>
    <property type="project" value="TreeGrafter"/>
</dbReference>
<comment type="subcellular location">
    <subcellularLocation>
        <location evidence="1">Membrane</location>
        <topology evidence="1">Multi-pass membrane protein</topology>
    </subcellularLocation>
</comment>
<evidence type="ECO:0000256" key="2">
    <source>
        <dbReference type="ARBA" id="ARBA00022516"/>
    </source>
</evidence>
<comment type="similarity">
    <text evidence="10">Belongs to the ELO family.</text>
</comment>
<dbReference type="GO" id="GO:0009922">
    <property type="term" value="F:fatty acid elongase activity"/>
    <property type="evidence" value="ECO:0007669"/>
    <property type="project" value="UniProtKB-EC"/>
</dbReference>
<evidence type="ECO:0000256" key="8">
    <source>
        <dbReference type="ARBA" id="ARBA00023136"/>
    </source>
</evidence>
<feature type="transmembrane region" description="Helical" evidence="10">
    <location>
        <begin position="139"/>
        <end position="157"/>
    </location>
</feature>
<proteinExistence type="inferred from homology"/>
<dbReference type="InterPro" id="IPR002076">
    <property type="entry name" value="ELO_fam"/>
</dbReference>
<organism evidence="11 12">
    <name type="scientific">Aphidius gifuensis</name>
    <name type="common">Parasitoid wasp</name>
    <dbReference type="NCBI Taxonomy" id="684658"/>
    <lineage>
        <taxon>Eukaryota</taxon>
        <taxon>Metazoa</taxon>
        <taxon>Ecdysozoa</taxon>
        <taxon>Arthropoda</taxon>
        <taxon>Hexapoda</taxon>
        <taxon>Insecta</taxon>
        <taxon>Pterygota</taxon>
        <taxon>Neoptera</taxon>
        <taxon>Endopterygota</taxon>
        <taxon>Hymenoptera</taxon>
        <taxon>Apocrita</taxon>
        <taxon>Ichneumonoidea</taxon>
        <taxon>Braconidae</taxon>
        <taxon>Aphidiinae</taxon>
        <taxon>Aphidius</taxon>
    </lineage>
</organism>
<keyword evidence="8 10" id="KW-0472">Membrane</keyword>
<dbReference type="EC" id="2.3.1.199" evidence="10"/>
<protein>
    <recommendedName>
        <fullName evidence="10">Elongation of very long chain fatty acids protein</fullName>
        <ecNumber evidence="10">2.3.1.199</ecNumber>
    </recommendedName>
    <alternativeName>
        <fullName evidence="10">Very-long-chain 3-oxoacyl-CoA synthase</fullName>
    </alternativeName>
</protein>
<dbReference type="PANTHER" id="PTHR11157:SF113">
    <property type="entry name" value="ELONGATION OF VERY LONG CHAIN FATTY ACIDS PROTEIN"/>
    <property type="match status" value="1"/>
</dbReference>
<evidence type="ECO:0000256" key="1">
    <source>
        <dbReference type="ARBA" id="ARBA00004141"/>
    </source>
</evidence>
<dbReference type="GO" id="GO:0034626">
    <property type="term" value="P:fatty acid elongation, polyunsaturated fatty acid"/>
    <property type="evidence" value="ECO:0007669"/>
    <property type="project" value="TreeGrafter"/>
</dbReference>
<evidence type="ECO:0000313" key="12">
    <source>
        <dbReference type="Proteomes" id="UP000639338"/>
    </source>
</evidence>
<evidence type="ECO:0000256" key="3">
    <source>
        <dbReference type="ARBA" id="ARBA00022679"/>
    </source>
</evidence>
<feature type="transmembrane region" description="Helical" evidence="10">
    <location>
        <begin position="59"/>
        <end position="78"/>
    </location>
</feature>
<keyword evidence="7 10" id="KW-0443">Lipid metabolism</keyword>
<feature type="transmembrane region" description="Helical" evidence="10">
    <location>
        <begin position="197"/>
        <end position="219"/>
    </location>
</feature>
<accession>A0A834XT12</accession>
<dbReference type="EMBL" id="JACMRX010000004">
    <property type="protein sequence ID" value="KAF7991943.1"/>
    <property type="molecule type" value="Genomic_DNA"/>
</dbReference>
<keyword evidence="12" id="KW-1185">Reference proteome</keyword>
<evidence type="ECO:0000256" key="9">
    <source>
        <dbReference type="ARBA" id="ARBA00023160"/>
    </source>
</evidence>
<evidence type="ECO:0000256" key="6">
    <source>
        <dbReference type="ARBA" id="ARBA00022989"/>
    </source>
</evidence>
<comment type="caution">
    <text evidence="11">The sequence shown here is derived from an EMBL/GenBank/DDBJ whole genome shotgun (WGS) entry which is preliminary data.</text>
</comment>
<keyword evidence="2 10" id="KW-0444">Lipid biosynthesis</keyword>
<feature type="transmembrane region" description="Helical" evidence="10">
    <location>
        <begin position="163"/>
        <end position="185"/>
    </location>
</feature>
<keyword evidence="4 10" id="KW-0812">Transmembrane</keyword>
<feature type="transmembrane region" description="Helical" evidence="10">
    <location>
        <begin position="231"/>
        <end position="248"/>
    </location>
</feature>
<dbReference type="Pfam" id="PF01151">
    <property type="entry name" value="ELO"/>
    <property type="match status" value="1"/>
</dbReference>
<dbReference type="AlphaFoldDB" id="A0A834XT12"/>
<dbReference type="PANTHER" id="PTHR11157">
    <property type="entry name" value="FATTY ACID ACYL TRANSFERASE-RELATED"/>
    <property type="match status" value="1"/>
</dbReference>
<dbReference type="GO" id="GO:0030148">
    <property type="term" value="P:sphingolipid biosynthetic process"/>
    <property type="evidence" value="ECO:0007669"/>
    <property type="project" value="TreeGrafter"/>
</dbReference>
<evidence type="ECO:0000256" key="4">
    <source>
        <dbReference type="ARBA" id="ARBA00022692"/>
    </source>
</evidence>
<dbReference type="GO" id="GO:0019367">
    <property type="term" value="P:fatty acid elongation, saturated fatty acid"/>
    <property type="evidence" value="ECO:0007669"/>
    <property type="project" value="TreeGrafter"/>
</dbReference>
<evidence type="ECO:0000256" key="10">
    <source>
        <dbReference type="RuleBase" id="RU361115"/>
    </source>
</evidence>
<dbReference type="OrthoDB" id="434092at2759"/>
<dbReference type="Proteomes" id="UP000639338">
    <property type="component" value="Unassembled WGS sequence"/>
</dbReference>
<gene>
    <name evidence="11" type="ORF">HCN44_010744</name>
</gene>
<comment type="catalytic activity">
    <reaction evidence="10">
        <text>a very-long-chain acyl-CoA + malonyl-CoA + H(+) = a very-long-chain 3-oxoacyl-CoA + CO2 + CoA</text>
        <dbReference type="Rhea" id="RHEA:32727"/>
        <dbReference type="ChEBI" id="CHEBI:15378"/>
        <dbReference type="ChEBI" id="CHEBI:16526"/>
        <dbReference type="ChEBI" id="CHEBI:57287"/>
        <dbReference type="ChEBI" id="CHEBI:57384"/>
        <dbReference type="ChEBI" id="CHEBI:90725"/>
        <dbReference type="ChEBI" id="CHEBI:90736"/>
        <dbReference type="EC" id="2.3.1.199"/>
    </reaction>
</comment>
<sequence>MEDLITRLSEAADPRVIDWPFMNDPSFVLVIIVVYLILVLKIGPAFMENRKAYSLNKFMFYYNITAVIASAAISYGLLTSGWTTTLTLGCEPATHSLDPEPLRMAKFVWWTMILKIFELTDTFIFVLRKKKNQTSFLHIYHHAMVVLIAWIGTRWAAGGMWTLNIITNCMVHVMMYMYYLLASFGPKIQNVISPWKPYLTIIQMLQFLFMLIHMCQALLPSCEPTRKPIAYIYLSQVIVVFYLFWEFYKKSYLKKNKSL</sequence>
<keyword evidence="5 10" id="KW-0276">Fatty acid metabolism</keyword>
<dbReference type="GO" id="GO:0042761">
    <property type="term" value="P:very long-chain fatty acid biosynthetic process"/>
    <property type="evidence" value="ECO:0007669"/>
    <property type="project" value="TreeGrafter"/>
</dbReference>